<keyword evidence="2" id="KW-0677">Repeat</keyword>
<dbReference type="InterPro" id="IPR001781">
    <property type="entry name" value="Znf_LIM"/>
</dbReference>
<dbReference type="SUPFAM" id="SSF48695">
    <property type="entry name" value="Multiheme cytochromes"/>
    <property type="match status" value="1"/>
</dbReference>
<dbReference type="PANTHER" id="PTHR46074:SF5">
    <property type="entry name" value="LIM DOMAIN-CONTAINING PROTEIN C"/>
    <property type="match status" value="1"/>
</dbReference>
<feature type="domain" description="LIM zinc-binding" evidence="6">
    <location>
        <begin position="92"/>
        <end position="152"/>
    </location>
</feature>
<dbReference type="PANTHER" id="PTHR46074">
    <property type="entry name" value="CYSTEINE-RICH PROTEIN CRIP FAMILY MEMBER"/>
    <property type="match status" value="1"/>
</dbReference>
<dbReference type="Gene3D" id="2.10.110.10">
    <property type="entry name" value="Cysteine Rich Protein"/>
    <property type="match status" value="2"/>
</dbReference>
<dbReference type="CDD" id="cd09401">
    <property type="entry name" value="LIM_TLP_like"/>
    <property type="match status" value="1"/>
</dbReference>
<evidence type="ECO:0000259" key="6">
    <source>
        <dbReference type="PROSITE" id="PS50023"/>
    </source>
</evidence>
<organism evidence="7 8">
    <name type="scientific">Capsaspora owczarzaki (strain ATCC 30864)</name>
    <dbReference type="NCBI Taxonomy" id="595528"/>
    <lineage>
        <taxon>Eukaryota</taxon>
        <taxon>Filasterea</taxon>
        <taxon>Capsaspora</taxon>
    </lineage>
</organism>
<evidence type="ECO:0000313" key="8">
    <source>
        <dbReference type="Proteomes" id="UP000008743"/>
    </source>
</evidence>
<evidence type="ECO:0000256" key="2">
    <source>
        <dbReference type="ARBA" id="ARBA00022737"/>
    </source>
</evidence>
<dbReference type="STRING" id="595528.A0A0D2VR13"/>
<dbReference type="FunFam" id="2.10.110.10:FF:000001">
    <property type="entry name" value="Cysteine and glycine-rich protein 1"/>
    <property type="match status" value="1"/>
</dbReference>
<evidence type="ECO:0000256" key="1">
    <source>
        <dbReference type="ARBA" id="ARBA00022723"/>
    </source>
</evidence>
<dbReference type="Proteomes" id="UP000008743">
    <property type="component" value="Unassembled WGS sequence"/>
</dbReference>
<keyword evidence="3 5" id="KW-0862">Zinc</keyword>
<dbReference type="Pfam" id="PF00412">
    <property type="entry name" value="LIM"/>
    <property type="match status" value="1"/>
</dbReference>
<dbReference type="PROSITE" id="PS00478">
    <property type="entry name" value="LIM_DOMAIN_1"/>
    <property type="match status" value="2"/>
</dbReference>
<evidence type="ECO:0000256" key="4">
    <source>
        <dbReference type="ARBA" id="ARBA00023038"/>
    </source>
</evidence>
<dbReference type="OrthoDB" id="1679758at2759"/>
<dbReference type="InterPro" id="IPR036280">
    <property type="entry name" value="Multihaem_cyt_sf"/>
</dbReference>
<dbReference type="eggNOG" id="KOG1700">
    <property type="taxonomic scope" value="Eukaryota"/>
</dbReference>
<dbReference type="PhylomeDB" id="A0A0D2VR13"/>
<dbReference type="InParanoid" id="A0A0D2VR13"/>
<dbReference type="EMBL" id="KE346365">
    <property type="protein sequence ID" value="KJE93272.1"/>
    <property type="molecule type" value="Genomic_DNA"/>
</dbReference>
<dbReference type="SMART" id="SM00132">
    <property type="entry name" value="LIM"/>
    <property type="match status" value="2"/>
</dbReference>
<dbReference type="AlphaFoldDB" id="A0A0D2VR13"/>
<reference evidence="8" key="1">
    <citation type="submission" date="2011-02" db="EMBL/GenBank/DDBJ databases">
        <title>The Genome Sequence of Capsaspora owczarzaki ATCC 30864.</title>
        <authorList>
            <person name="Russ C."/>
            <person name="Cuomo C."/>
            <person name="Burger G."/>
            <person name="Gray M.W."/>
            <person name="Holland P.W.H."/>
            <person name="King N."/>
            <person name="Lang F.B.F."/>
            <person name="Roger A.J."/>
            <person name="Ruiz-Trillo I."/>
            <person name="Young S.K."/>
            <person name="Zeng Q."/>
            <person name="Gargeya S."/>
            <person name="Alvarado L."/>
            <person name="Berlin A."/>
            <person name="Chapman S.B."/>
            <person name="Chen Z."/>
            <person name="Freedman E."/>
            <person name="Gellesch M."/>
            <person name="Goldberg J."/>
            <person name="Griggs A."/>
            <person name="Gujja S."/>
            <person name="Heilman E."/>
            <person name="Heiman D."/>
            <person name="Howarth C."/>
            <person name="Mehta T."/>
            <person name="Neiman D."/>
            <person name="Pearson M."/>
            <person name="Roberts A."/>
            <person name="Saif S."/>
            <person name="Shea T."/>
            <person name="Shenoy N."/>
            <person name="Sisk P."/>
            <person name="Stolte C."/>
            <person name="Sykes S."/>
            <person name="White J."/>
            <person name="Yandava C."/>
            <person name="Haas B."/>
            <person name="Nusbaum C."/>
            <person name="Birren B."/>
        </authorList>
    </citation>
    <scope>NUCLEOTIDE SEQUENCE</scope>
    <source>
        <strain evidence="8">ATCC 30864</strain>
    </source>
</reference>
<sequence>MITADSTLTCPVCSKPAGDITDKTVGAQHWHLYCFNCAMCGSYLDGKFFRDESTAHGLLCPTCHTHPIKLTTTPGSVSYVAKIPTIAPVNSDTCPRCSKTVYQAEKIRALDANWHKRCLSCEGCHKALAAGSFQARDNKPYCKTCFGTAYKV</sequence>
<dbReference type="RefSeq" id="XP_004347909.2">
    <property type="nucleotide sequence ID" value="XM_004347859.2"/>
</dbReference>
<dbReference type="PROSITE" id="PS50023">
    <property type="entry name" value="LIM_DOMAIN_2"/>
    <property type="match status" value="2"/>
</dbReference>
<evidence type="ECO:0000313" key="7">
    <source>
        <dbReference type="EMBL" id="KJE93272.1"/>
    </source>
</evidence>
<dbReference type="GO" id="GO:0046872">
    <property type="term" value="F:metal ion binding"/>
    <property type="evidence" value="ECO:0007669"/>
    <property type="project" value="UniProtKB-KW"/>
</dbReference>
<gene>
    <name evidence="7" type="ORF">CAOG_004084</name>
</gene>
<proteinExistence type="predicted"/>
<protein>
    <recommendedName>
        <fullName evidence="6">LIM zinc-binding domain-containing protein</fullName>
    </recommendedName>
</protein>
<keyword evidence="1 5" id="KW-0479">Metal-binding</keyword>
<dbReference type="SUPFAM" id="SSF57716">
    <property type="entry name" value="Glucocorticoid receptor-like (DNA-binding domain)"/>
    <property type="match status" value="1"/>
</dbReference>
<name>A0A0D2VR13_CAPO3</name>
<accession>A0A0D2VR13</accession>
<keyword evidence="8" id="KW-1185">Reference proteome</keyword>
<evidence type="ECO:0000256" key="3">
    <source>
        <dbReference type="ARBA" id="ARBA00022833"/>
    </source>
</evidence>
<evidence type="ECO:0000256" key="5">
    <source>
        <dbReference type="PROSITE-ProRule" id="PRU00125"/>
    </source>
</evidence>
<keyword evidence="4 5" id="KW-0440">LIM domain</keyword>
<feature type="domain" description="LIM zinc-binding" evidence="6">
    <location>
        <begin position="8"/>
        <end position="70"/>
    </location>
</feature>